<protein>
    <submittedName>
        <fullName evidence="1">Uncharacterized protein</fullName>
    </submittedName>
</protein>
<name>A0A7V6DNT7_9BACT</name>
<sequence>MDRDSQIELVRSLTKVVMEAIRPETMTTFAEDFGVAAISGGQVRAEEGLAVHHPRSQTLDTTLVAGMFFQVLREAEKLPVSTPERVSFIRRQAKSYLATRLAGQIPLSQFFRLLNLIEENAQSYFEEARGSWVTPKPAQAKPPAPAPPEEVVQAKPLRQALEALPLLPGGRRKLTHSALEEFLRETGGNWFRLIDFEARFGVNKKTAWAYLHQLQHAGILKHNGEKANKVRYMVATSLQR</sequence>
<accession>A0A7V6DNT7</accession>
<dbReference type="AlphaFoldDB" id="A0A7V6DNT7"/>
<organism evidence="1">
    <name type="scientific">Desulfobacca acetoxidans</name>
    <dbReference type="NCBI Taxonomy" id="60893"/>
    <lineage>
        <taxon>Bacteria</taxon>
        <taxon>Pseudomonadati</taxon>
        <taxon>Thermodesulfobacteriota</taxon>
        <taxon>Desulfobaccia</taxon>
        <taxon>Desulfobaccales</taxon>
        <taxon>Desulfobaccaceae</taxon>
        <taxon>Desulfobacca</taxon>
    </lineage>
</organism>
<gene>
    <name evidence="1" type="ORF">ENV52_01870</name>
</gene>
<dbReference type="EMBL" id="DTGR01000028">
    <property type="protein sequence ID" value="HHS28434.1"/>
    <property type="molecule type" value="Genomic_DNA"/>
</dbReference>
<evidence type="ECO:0000313" key="1">
    <source>
        <dbReference type="EMBL" id="HHS28434.1"/>
    </source>
</evidence>
<comment type="caution">
    <text evidence="1">The sequence shown here is derived from an EMBL/GenBank/DDBJ whole genome shotgun (WGS) entry which is preliminary data.</text>
</comment>
<proteinExistence type="predicted"/>
<reference evidence="1" key="1">
    <citation type="journal article" date="2020" name="mSystems">
        <title>Genome- and Community-Level Interaction Insights into Carbon Utilization and Element Cycling Functions of Hydrothermarchaeota in Hydrothermal Sediment.</title>
        <authorList>
            <person name="Zhou Z."/>
            <person name="Liu Y."/>
            <person name="Xu W."/>
            <person name="Pan J."/>
            <person name="Luo Z.H."/>
            <person name="Li M."/>
        </authorList>
    </citation>
    <scope>NUCLEOTIDE SEQUENCE [LARGE SCALE GENOMIC DNA]</scope>
    <source>
        <strain evidence="1">SpSt-767</strain>
    </source>
</reference>